<dbReference type="PATRIC" id="fig|45065.4.peg.728"/>
<dbReference type="RefSeq" id="WP_028385887.1">
    <property type="nucleotide sequence ID" value="NZ_CAAAHN010000009.1"/>
</dbReference>
<accession>A0A0W0U2P7</accession>
<dbReference type="Pfam" id="PF03969">
    <property type="entry name" value="AFG1_ATPase"/>
    <property type="match status" value="1"/>
</dbReference>
<protein>
    <submittedName>
        <fullName evidence="1">ATPase</fullName>
    </submittedName>
</protein>
<sequence length="356" mass="40590">MSLLAAYEHAIAVGTMSDVAAQREVLVHFQRLADALTGTRRRFPWQRVPQIQGIYLHGPVGSGKTSLLDMFLQQLQGVAVGRFHFHQFMQQVDARLRALQGQSDPLRRIVAQYAKTTRLLCLDEFLVQDVAHAMMLAELLKALAAHEVVLVATSNTAPENLYLNGVQRDRFLPAIVLLQTHCEVLELVSGQDFRLKNTAGSGTWYTLDEENQMREAFFERDPHAEKDLMLNVQNRPIPARYCGAYSVWFAFETLYNLPRSTLDYLEIAHRFDTVFIDELPDPSAMSSTQCLLFAQCMDVFYDNGVRMVVRSAARPDAFLTTEPFASTWQRTASRLQEMQSEAYFFHHLARRVDVLQ</sequence>
<dbReference type="PANTHER" id="PTHR12169">
    <property type="entry name" value="ATPASE N2B"/>
    <property type="match status" value="1"/>
</dbReference>
<comment type="caution">
    <text evidence="1">The sequence shown here is derived from an EMBL/GenBank/DDBJ whole genome shotgun (WGS) entry which is preliminary data.</text>
</comment>
<dbReference type="AlphaFoldDB" id="A0A0W0U2P7"/>
<dbReference type="Proteomes" id="UP000054785">
    <property type="component" value="Unassembled WGS sequence"/>
</dbReference>
<dbReference type="NCBIfam" id="NF040713">
    <property type="entry name" value="ZapE"/>
    <property type="match status" value="1"/>
</dbReference>
<proteinExistence type="predicted"/>
<dbReference type="SUPFAM" id="SSF52540">
    <property type="entry name" value="P-loop containing nucleoside triphosphate hydrolases"/>
    <property type="match status" value="1"/>
</dbReference>
<dbReference type="STRING" id="45065.Lgee_0684"/>
<dbReference type="InterPro" id="IPR005654">
    <property type="entry name" value="ATPase_AFG1-like"/>
</dbReference>
<organism evidence="1 2">
    <name type="scientific">Legionella geestiana</name>
    <dbReference type="NCBI Taxonomy" id="45065"/>
    <lineage>
        <taxon>Bacteria</taxon>
        <taxon>Pseudomonadati</taxon>
        <taxon>Pseudomonadota</taxon>
        <taxon>Gammaproteobacteria</taxon>
        <taxon>Legionellales</taxon>
        <taxon>Legionellaceae</taxon>
        <taxon>Legionella</taxon>
    </lineage>
</organism>
<dbReference type="Gene3D" id="3.40.50.300">
    <property type="entry name" value="P-loop containing nucleotide triphosphate hydrolases"/>
    <property type="match status" value="1"/>
</dbReference>
<name>A0A0W0U2P7_9GAMM</name>
<evidence type="ECO:0000313" key="2">
    <source>
        <dbReference type="Proteomes" id="UP000054785"/>
    </source>
</evidence>
<dbReference type="GO" id="GO:0016887">
    <property type="term" value="F:ATP hydrolysis activity"/>
    <property type="evidence" value="ECO:0007669"/>
    <property type="project" value="InterPro"/>
</dbReference>
<dbReference type="EMBL" id="LNYC01000020">
    <property type="protein sequence ID" value="KTD02355.1"/>
    <property type="molecule type" value="Genomic_DNA"/>
</dbReference>
<reference evidence="1 2" key="1">
    <citation type="submission" date="2015-11" db="EMBL/GenBank/DDBJ databases">
        <title>Genomic analysis of 38 Legionella species identifies large and diverse effector repertoires.</title>
        <authorList>
            <person name="Burstein D."/>
            <person name="Amaro F."/>
            <person name="Zusman T."/>
            <person name="Lifshitz Z."/>
            <person name="Cohen O."/>
            <person name="Gilbert J.A."/>
            <person name="Pupko T."/>
            <person name="Shuman H.A."/>
            <person name="Segal G."/>
        </authorList>
    </citation>
    <scope>NUCLEOTIDE SEQUENCE [LARGE SCALE GENOMIC DNA]</scope>
    <source>
        <strain evidence="1 2">ATCC 49504</strain>
    </source>
</reference>
<dbReference type="PANTHER" id="PTHR12169:SF6">
    <property type="entry name" value="AFG1-LIKE ATPASE"/>
    <property type="match status" value="1"/>
</dbReference>
<dbReference type="GO" id="GO:0005737">
    <property type="term" value="C:cytoplasm"/>
    <property type="evidence" value="ECO:0007669"/>
    <property type="project" value="TreeGrafter"/>
</dbReference>
<dbReference type="GO" id="GO:0005524">
    <property type="term" value="F:ATP binding"/>
    <property type="evidence" value="ECO:0007669"/>
    <property type="project" value="InterPro"/>
</dbReference>
<dbReference type="OrthoDB" id="9774491at2"/>
<gene>
    <name evidence="1" type="ORF">Lgee_0684</name>
</gene>
<evidence type="ECO:0000313" key="1">
    <source>
        <dbReference type="EMBL" id="KTD02355.1"/>
    </source>
</evidence>
<dbReference type="InterPro" id="IPR027417">
    <property type="entry name" value="P-loop_NTPase"/>
</dbReference>
<keyword evidence="2" id="KW-1185">Reference proteome</keyword>